<protein>
    <submittedName>
        <fullName evidence="1">Uncharacterized protein</fullName>
    </submittedName>
</protein>
<organism evidence="1 2">
    <name type="scientific">Mycoplasmopsis cynos</name>
    <dbReference type="NCBI Taxonomy" id="171284"/>
    <lineage>
        <taxon>Bacteria</taxon>
        <taxon>Bacillati</taxon>
        <taxon>Mycoplasmatota</taxon>
        <taxon>Mycoplasmoidales</taxon>
        <taxon>Metamycoplasmataceae</taxon>
        <taxon>Mycoplasmopsis</taxon>
    </lineage>
</organism>
<name>A0A449AID3_9BACT</name>
<sequence length="37" mass="4227">MIINVNKLSNNIIDHNEFEITNEEANSLTDYIIGNGY</sequence>
<evidence type="ECO:0000313" key="2">
    <source>
        <dbReference type="Proteomes" id="UP000289506"/>
    </source>
</evidence>
<reference evidence="1 2" key="1">
    <citation type="submission" date="2019-01" db="EMBL/GenBank/DDBJ databases">
        <authorList>
            <consortium name="Pathogen Informatics"/>
        </authorList>
    </citation>
    <scope>NUCLEOTIDE SEQUENCE [LARGE SCALE GENOMIC DNA]</scope>
    <source>
        <strain evidence="1 2">NCTC10142</strain>
        <plasmid evidence="2">13</plasmid>
    </source>
</reference>
<dbReference type="EMBL" id="LR214986">
    <property type="protein sequence ID" value="VEU64706.1"/>
    <property type="molecule type" value="Genomic_DNA"/>
</dbReference>
<proteinExistence type="predicted"/>
<dbReference type="AlphaFoldDB" id="A0A449AID3"/>
<evidence type="ECO:0000313" key="1">
    <source>
        <dbReference type="EMBL" id="VEU64706.1"/>
    </source>
</evidence>
<geneLocation type="plasmid" evidence="1 2">
    <name>13</name>
</geneLocation>
<gene>
    <name evidence="1" type="ORF">NCTC10142_00464</name>
</gene>
<keyword evidence="1" id="KW-0614">Plasmid</keyword>
<dbReference type="Proteomes" id="UP000289506">
    <property type="component" value="Plasmid 13"/>
</dbReference>
<accession>A0A449AID3</accession>